<dbReference type="PROSITE" id="PS00086">
    <property type="entry name" value="CYTOCHROME_P450"/>
    <property type="match status" value="1"/>
</dbReference>
<dbReference type="Gene3D" id="1.10.630.10">
    <property type="entry name" value="Cytochrome P450"/>
    <property type="match status" value="1"/>
</dbReference>
<dbReference type="PRINTS" id="PR00385">
    <property type="entry name" value="P450"/>
</dbReference>
<keyword evidence="2" id="KW-0560">Oxidoreductase</keyword>
<evidence type="ECO:0000313" key="5">
    <source>
        <dbReference type="Proteomes" id="UP000270616"/>
    </source>
</evidence>
<protein>
    <submittedName>
        <fullName evidence="4">Cytochrome P450</fullName>
    </submittedName>
</protein>
<dbReference type="GO" id="GO:0005506">
    <property type="term" value="F:iron ion binding"/>
    <property type="evidence" value="ECO:0007669"/>
    <property type="project" value="InterPro"/>
</dbReference>
<dbReference type="GO" id="GO:0020037">
    <property type="term" value="F:heme binding"/>
    <property type="evidence" value="ECO:0007669"/>
    <property type="project" value="InterPro"/>
</dbReference>
<accession>A0A3N4A0X1</accession>
<dbReference type="InterPro" id="IPR036396">
    <property type="entry name" value="Cyt_P450_sf"/>
</dbReference>
<dbReference type="GO" id="GO:0004497">
    <property type="term" value="F:monooxygenase activity"/>
    <property type="evidence" value="ECO:0007669"/>
    <property type="project" value="UniProtKB-KW"/>
</dbReference>
<keyword evidence="2" id="KW-0349">Heme</keyword>
<dbReference type="Proteomes" id="UP000270616">
    <property type="component" value="Unassembled WGS sequence"/>
</dbReference>
<dbReference type="AlphaFoldDB" id="A0A3N4A0X1"/>
<dbReference type="Pfam" id="PF00067">
    <property type="entry name" value="p450"/>
    <property type="match status" value="1"/>
</dbReference>
<gene>
    <name evidence="4" type="ORF">EDL96_01255</name>
</gene>
<dbReference type="GO" id="GO:0016705">
    <property type="term" value="F:oxidoreductase activity, acting on paired donors, with incorporation or reduction of molecular oxygen"/>
    <property type="evidence" value="ECO:0007669"/>
    <property type="project" value="InterPro"/>
</dbReference>
<dbReference type="InterPro" id="IPR017972">
    <property type="entry name" value="Cyt_P450_CS"/>
</dbReference>
<comment type="similarity">
    <text evidence="1 2">Belongs to the cytochrome P450 family.</text>
</comment>
<feature type="region of interest" description="Disordered" evidence="3">
    <location>
        <begin position="1"/>
        <end position="31"/>
    </location>
</feature>
<reference evidence="4 5" key="1">
    <citation type="submission" date="2018-10" db="EMBL/GenBank/DDBJ databases">
        <title>Kocuria sp. M5W7-7, whole genome shotgun sequence.</title>
        <authorList>
            <person name="Tuo L."/>
        </authorList>
    </citation>
    <scope>NUCLEOTIDE SEQUENCE [LARGE SCALE GENOMIC DNA]</scope>
    <source>
        <strain evidence="4 5">M5W7-7</strain>
    </source>
</reference>
<dbReference type="OrthoDB" id="54272at2"/>
<evidence type="ECO:0000313" key="4">
    <source>
        <dbReference type="EMBL" id="ROZ65734.1"/>
    </source>
</evidence>
<proteinExistence type="inferred from homology"/>
<dbReference type="SUPFAM" id="SSF48264">
    <property type="entry name" value="Cytochrome P450"/>
    <property type="match status" value="1"/>
</dbReference>
<keyword evidence="5" id="KW-1185">Reference proteome</keyword>
<dbReference type="PANTHER" id="PTHR46696:SF1">
    <property type="entry name" value="CYTOCHROME P450 YJIB-RELATED"/>
    <property type="match status" value="1"/>
</dbReference>
<keyword evidence="2" id="KW-0479">Metal-binding</keyword>
<sequence length="426" mass="47343">MTACPHSRAPQDAGDRKALPAGETPLPDIEERDGRWHVRSLALVREILRAGGATKQSGFAVEVATQSLPLKRWPVLYADGPAHREQRSKITRFFAPAVVDRDYRDLVTRRAEAFLTQFDDGHAHDLGDIALHFSTQVAARVIGLTASDQERMAWRLAAFFDQPDSMLGELRAGWWARVKTAPETAQQVAKLGWFFLKDVRPAIRSHRDALKAATQGGAEPPDDVITHLIGEGYSDLEILMECLTYGAAGMVTTREFLQMATWHLVEKDDLRRRFLSTDSAGRRAILHEILRLEPVVGHLYRRAQDELRLVDSAGTEHVIPAGARLQLYVRQANSDAGQLGDDAESLCPGRDLSRGVRPEVMSFGDGVHRCPGNSIAILESEIFLERLFRRNVSMMSTPRIEWEDVVAGYAVRGLLLTAPREAATTA</sequence>
<evidence type="ECO:0000256" key="1">
    <source>
        <dbReference type="ARBA" id="ARBA00010617"/>
    </source>
</evidence>
<comment type="caution">
    <text evidence="4">The sequence shown here is derived from an EMBL/GenBank/DDBJ whole genome shotgun (WGS) entry which is preliminary data.</text>
</comment>
<dbReference type="RefSeq" id="WP_123823626.1">
    <property type="nucleotide sequence ID" value="NZ_RKMF01000001.1"/>
</dbReference>
<evidence type="ECO:0000256" key="3">
    <source>
        <dbReference type="SAM" id="MobiDB-lite"/>
    </source>
</evidence>
<dbReference type="EMBL" id="RKMF01000001">
    <property type="protein sequence ID" value="ROZ65734.1"/>
    <property type="molecule type" value="Genomic_DNA"/>
</dbReference>
<dbReference type="InterPro" id="IPR001128">
    <property type="entry name" value="Cyt_P450"/>
</dbReference>
<dbReference type="CDD" id="cd00302">
    <property type="entry name" value="cytochrome_P450"/>
    <property type="match status" value="1"/>
</dbReference>
<keyword evidence="2" id="KW-0503">Monooxygenase</keyword>
<organism evidence="4 5">
    <name type="scientific">Kocuria soli</name>
    <dbReference type="NCBI Taxonomy" id="2485125"/>
    <lineage>
        <taxon>Bacteria</taxon>
        <taxon>Bacillati</taxon>
        <taxon>Actinomycetota</taxon>
        <taxon>Actinomycetes</taxon>
        <taxon>Micrococcales</taxon>
        <taxon>Micrococcaceae</taxon>
        <taxon>Kocuria</taxon>
    </lineage>
</organism>
<keyword evidence="2" id="KW-0408">Iron</keyword>
<dbReference type="PANTHER" id="PTHR46696">
    <property type="entry name" value="P450, PUTATIVE (EUROFUNG)-RELATED"/>
    <property type="match status" value="1"/>
</dbReference>
<name>A0A3N4A0X1_9MICC</name>
<evidence type="ECO:0000256" key="2">
    <source>
        <dbReference type="RuleBase" id="RU000461"/>
    </source>
</evidence>